<protein>
    <recommendedName>
        <fullName evidence="2">3-oxoacyl-[acyl-carrier-protein] reductase</fullName>
        <ecNumber evidence="2">1.1.1.100</ecNumber>
    </recommendedName>
</protein>
<sequence length="166" mass="17623">MELSGILLGPTLIFLYFKVVHSFNLISFLMDPTPDLPVLSLFDLHGSNALITGATRGIGAACALALAQAGAKICLVQRPPAPDGVENKDTYNAIVAAGGSATIIHCDLEDLDQVRGLFPRALEALGGDIHVLVNCAGIQRRNPSVAFQETDWDDASASGLRRFYSS</sequence>
<dbReference type="Pfam" id="PF00106">
    <property type="entry name" value="adh_short"/>
    <property type="match status" value="1"/>
</dbReference>
<comment type="similarity">
    <text evidence="1">Belongs to the short-chain dehydrogenases/reductases (SDR) family.</text>
</comment>
<dbReference type="PRINTS" id="PR00081">
    <property type="entry name" value="GDHRDH"/>
</dbReference>
<dbReference type="PANTHER" id="PTHR42879:SF2">
    <property type="entry name" value="3-OXOACYL-[ACYL-CARRIER-PROTEIN] REDUCTASE FABG"/>
    <property type="match status" value="1"/>
</dbReference>
<comment type="catalytic activity">
    <reaction evidence="3">
        <text>a (3R)-hydroxyacyl-[ACP] + NADP(+) = a 3-oxoacyl-[ACP] + NADPH + H(+)</text>
        <dbReference type="Rhea" id="RHEA:17397"/>
        <dbReference type="Rhea" id="RHEA-COMP:9916"/>
        <dbReference type="Rhea" id="RHEA-COMP:9945"/>
        <dbReference type="ChEBI" id="CHEBI:15378"/>
        <dbReference type="ChEBI" id="CHEBI:57783"/>
        <dbReference type="ChEBI" id="CHEBI:58349"/>
        <dbReference type="ChEBI" id="CHEBI:78776"/>
        <dbReference type="ChEBI" id="CHEBI:78827"/>
        <dbReference type="EC" id="1.1.1.100"/>
    </reaction>
</comment>
<evidence type="ECO:0000256" key="2">
    <source>
        <dbReference type="ARBA" id="ARBA00012948"/>
    </source>
</evidence>
<gene>
    <name evidence="4" type="ORF">D9756_006636</name>
</gene>
<dbReference type="InterPro" id="IPR036291">
    <property type="entry name" value="NAD(P)-bd_dom_sf"/>
</dbReference>
<dbReference type="OrthoDB" id="294295at2759"/>
<comment type="caution">
    <text evidence="4">The sequence shown here is derived from an EMBL/GenBank/DDBJ whole genome shotgun (WGS) entry which is preliminary data.</text>
</comment>
<evidence type="ECO:0000313" key="5">
    <source>
        <dbReference type="Proteomes" id="UP000559027"/>
    </source>
</evidence>
<name>A0A8H5G287_9AGAR</name>
<keyword evidence="5" id="KW-1185">Reference proteome</keyword>
<dbReference type="Proteomes" id="UP000559027">
    <property type="component" value="Unassembled WGS sequence"/>
</dbReference>
<dbReference type="InterPro" id="IPR002347">
    <property type="entry name" value="SDR_fam"/>
</dbReference>
<dbReference type="EC" id="1.1.1.100" evidence="2"/>
<dbReference type="AlphaFoldDB" id="A0A8H5G287"/>
<dbReference type="SUPFAM" id="SSF51735">
    <property type="entry name" value="NAD(P)-binding Rossmann-fold domains"/>
    <property type="match status" value="1"/>
</dbReference>
<dbReference type="Gene3D" id="3.40.50.720">
    <property type="entry name" value="NAD(P)-binding Rossmann-like Domain"/>
    <property type="match status" value="1"/>
</dbReference>
<dbReference type="InterPro" id="IPR050259">
    <property type="entry name" value="SDR"/>
</dbReference>
<reference evidence="4 5" key="1">
    <citation type="journal article" date="2020" name="ISME J.">
        <title>Uncovering the hidden diversity of litter-decomposition mechanisms in mushroom-forming fungi.</title>
        <authorList>
            <person name="Floudas D."/>
            <person name="Bentzer J."/>
            <person name="Ahren D."/>
            <person name="Johansson T."/>
            <person name="Persson P."/>
            <person name="Tunlid A."/>
        </authorList>
    </citation>
    <scope>NUCLEOTIDE SEQUENCE [LARGE SCALE GENOMIC DNA]</scope>
    <source>
        <strain evidence="4 5">CBS 146.42</strain>
    </source>
</reference>
<dbReference type="EMBL" id="JAACJO010000006">
    <property type="protein sequence ID" value="KAF5356969.1"/>
    <property type="molecule type" value="Genomic_DNA"/>
</dbReference>
<evidence type="ECO:0000256" key="1">
    <source>
        <dbReference type="ARBA" id="ARBA00006484"/>
    </source>
</evidence>
<accession>A0A8H5G287</accession>
<evidence type="ECO:0000313" key="4">
    <source>
        <dbReference type="EMBL" id="KAF5356969.1"/>
    </source>
</evidence>
<dbReference type="PANTHER" id="PTHR42879">
    <property type="entry name" value="3-OXOACYL-(ACYL-CARRIER-PROTEIN) REDUCTASE"/>
    <property type="match status" value="1"/>
</dbReference>
<proteinExistence type="inferred from homology"/>
<evidence type="ECO:0000256" key="3">
    <source>
        <dbReference type="ARBA" id="ARBA00048508"/>
    </source>
</evidence>
<dbReference type="GO" id="GO:0004316">
    <property type="term" value="F:3-oxoacyl-[acyl-carrier-protein] reductase (NADPH) activity"/>
    <property type="evidence" value="ECO:0007669"/>
    <property type="project" value="UniProtKB-EC"/>
</dbReference>
<organism evidence="4 5">
    <name type="scientific">Leucocoprinus leucothites</name>
    <dbReference type="NCBI Taxonomy" id="201217"/>
    <lineage>
        <taxon>Eukaryota</taxon>
        <taxon>Fungi</taxon>
        <taxon>Dikarya</taxon>
        <taxon>Basidiomycota</taxon>
        <taxon>Agaricomycotina</taxon>
        <taxon>Agaricomycetes</taxon>
        <taxon>Agaricomycetidae</taxon>
        <taxon>Agaricales</taxon>
        <taxon>Agaricineae</taxon>
        <taxon>Agaricaceae</taxon>
        <taxon>Leucocoprinus</taxon>
    </lineage>
</organism>